<accession>A0A495JDM3</accession>
<evidence type="ECO:0000313" key="9">
    <source>
        <dbReference type="Proteomes" id="UP000277671"/>
    </source>
</evidence>
<keyword evidence="3 6" id="KW-0812">Transmembrane</keyword>
<protein>
    <submittedName>
        <fullName evidence="8">MFS transporter</fullName>
    </submittedName>
</protein>
<evidence type="ECO:0000256" key="2">
    <source>
        <dbReference type="ARBA" id="ARBA00022448"/>
    </source>
</evidence>
<feature type="transmembrane region" description="Helical" evidence="6">
    <location>
        <begin position="20"/>
        <end position="43"/>
    </location>
</feature>
<reference evidence="8 9" key="1">
    <citation type="submission" date="2018-10" db="EMBL/GenBank/DDBJ databases">
        <title>Sequencing the genomes of 1000 actinobacteria strains.</title>
        <authorList>
            <person name="Klenk H.-P."/>
        </authorList>
    </citation>
    <scope>NUCLEOTIDE SEQUENCE [LARGE SCALE GENOMIC DNA]</scope>
    <source>
        <strain evidence="8 9">DSM 45175</strain>
    </source>
</reference>
<dbReference type="Gene3D" id="1.20.1720.10">
    <property type="entry name" value="Multidrug resistance protein D"/>
    <property type="match status" value="1"/>
</dbReference>
<feature type="transmembrane region" description="Helical" evidence="6">
    <location>
        <begin position="316"/>
        <end position="336"/>
    </location>
</feature>
<dbReference type="OrthoDB" id="3281800at2"/>
<proteinExistence type="predicted"/>
<dbReference type="AlphaFoldDB" id="A0A495JDM3"/>
<evidence type="ECO:0000313" key="8">
    <source>
        <dbReference type="EMBL" id="RKR86831.1"/>
    </source>
</evidence>
<gene>
    <name evidence="8" type="ORF">BDK92_1099</name>
</gene>
<dbReference type="InterPro" id="IPR036259">
    <property type="entry name" value="MFS_trans_sf"/>
</dbReference>
<feature type="transmembrane region" description="Helical" evidence="6">
    <location>
        <begin position="343"/>
        <end position="360"/>
    </location>
</feature>
<feature type="transmembrane region" description="Helical" evidence="6">
    <location>
        <begin position="49"/>
        <end position="66"/>
    </location>
</feature>
<evidence type="ECO:0000256" key="5">
    <source>
        <dbReference type="ARBA" id="ARBA00023136"/>
    </source>
</evidence>
<feature type="transmembrane region" description="Helical" evidence="6">
    <location>
        <begin position="438"/>
        <end position="455"/>
    </location>
</feature>
<comment type="caution">
    <text evidence="8">The sequence shown here is derived from an EMBL/GenBank/DDBJ whole genome shotgun (WGS) entry which is preliminary data.</text>
</comment>
<evidence type="ECO:0000256" key="6">
    <source>
        <dbReference type="SAM" id="Phobius"/>
    </source>
</evidence>
<dbReference type="InterPro" id="IPR011701">
    <property type="entry name" value="MFS"/>
</dbReference>
<feature type="transmembrane region" description="Helical" evidence="6">
    <location>
        <begin position="406"/>
        <end position="426"/>
    </location>
</feature>
<name>A0A495JDM3_9ACTN</name>
<dbReference type="GO" id="GO:0022857">
    <property type="term" value="F:transmembrane transporter activity"/>
    <property type="evidence" value="ECO:0007669"/>
    <property type="project" value="InterPro"/>
</dbReference>
<evidence type="ECO:0000259" key="7">
    <source>
        <dbReference type="PROSITE" id="PS50850"/>
    </source>
</evidence>
<evidence type="ECO:0000256" key="4">
    <source>
        <dbReference type="ARBA" id="ARBA00022989"/>
    </source>
</evidence>
<dbReference type="PROSITE" id="PS50850">
    <property type="entry name" value="MFS"/>
    <property type="match status" value="1"/>
</dbReference>
<feature type="transmembrane region" description="Helical" evidence="6">
    <location>
        <begin position="282"/>
        <end position="304"/>
    </location>
</feature>
<comment type="subcellular location">
    <subcellularLocation>
        <location evidence="1">Cell membrane</location>
        <topology evidence="1">Multi-pass membrane protein</topology>
    </subcellularLocation>
</comment>
<sequence length="478" mass="49430">MSPRHPGSSSLRQAGFGLRFIAPVLIGPVLNPINTTMIAVALVPIARDFGIASSTVIWLVAGLYLASAIAQPTMGKLADLLGPKRIYLVGLVLVLIGGVLPVLDRTFAGVVAARVLIGVGTSAAYPSALTLIRDRAARLDAATPPALLSAISIASLTTGAVGPALAGVLIEALDWRAIFLVNVPLAILAMVMSVFWLPSDRIRPAVSRDAPLLVSIDPVGILLFAGTIAALLVFLLDPGSGHWGLLAAAILLAGLLAYWELRRPKPFLDLRMLGRNAALSRTYARLFLVYFSAYSMTYGFSQWLQGAAGFSSDTAGFLQLPTALLAGVASLVIARATALRRPLVLAGLLPCLGGLLLVTLTSGAPVWLLLGIAALFGVPQGLASVANQAALYRQAPADQLGVASGLSRTSIYLGAIVSSGVIGLTFGDRPTDGGIHTIGWLIIAATGVAALLALVDRTLGDPREQATDDVPAGAGLSR</sequence>
<feature type="domain" description="Major facilitator superfamily (MFS) profile" evidence="7">
    <location>
        <begin position="20"/>
        <end position="465"/>
    </location>
</feature>
<dbReference type="RefSeq" id="WP_121155174.1">
    <property type="nucleotide sequence ID" value="NZ_RBKT01000001.1"/>
</dbReference>
<evidence type="ECO:0000256" key="1">
    <source>
        <dbReference type="ARBA" id="ARBA00004651"/>
    </source>
</evidence>
<evidence type="ECO:0000256" key="3">
    <source>
        <dbReference type="ARBA" id="ARBA00022692"/>
    </source>
</evidence>
<dbReference type="SUPFAM" id="SSF103473">
    <property type="entry name" value="MFS general substrate transporter"/>
    <property type="match status" value="1"/>
</dbReference>
<dbReference type="Pfam" id="PF07690">
    <property type="entry name" value="MFS_1"/>
    <property type="match status" value="1"/>
</dbReference>
<dbReference type="EMBL" id="RBKT01000001">
    <property type="protein sequence ID" value="RKR86831.1"/>
    <property type="molecule type" value="Genomic_DNA"/>
</dbReference>
<feature type="transmembrane region" description="Helical" evidence="6">
    <location>
        <begin position="86"/>
        <end position="103"/>
    </location>
</feature>
<dbReference type="InterPro" id="IPR020846">
    <property type="entry name" value="MFS_dom"/>
</dbReference>
<dbReference type="PANTHER" id="PTHR42718">
    <property type="entry name" value="MAJOR FACILITATOR SUPERFAMILY MULTIDRUG TRANSPORTER MFSC"/>
    <property type="match status" value="1"/>
</dbReference>
<dbReference type="Proteomes" id="UP000277671">
    <property type="component" value="Unassembled WGS sequence"/>
</dbReference>
<feature type="transmembrane region" description="Helical" evidence="6">
    <location>
        <begin position="109"/>
        <end position="132"/>
    </location>
</feature>
<feature type="transmembrane region" description="Helical" evidence="6">
    <location>
        <begin position="242"/>
        <end position="261"/>
    </location>
</feature>
<dbReference type="PANTHER" id="PTHR42718:SF9">
    <property type="entry name" value="MAJOR FACILITATOR SUPERFAMILY MULTIDRUG TRANSPORTER MFSC"/>
    <property type="match status" value="1"/>
</dbReference>
<dbReference type="Gene3D" id="1.20.1250.20">
    <property type="entry name" value="MFS general substrate transporter like domains"/>
    <property type="match status" value="1"/>
</dbReference>
<keyword evidence="5 6" id="KW-0472">Membrane</keyword>
<feature type="transmembrane region" description="Helical" evidence="6">
    <location>
        <begin position="177"/>
        <end position="198"/>
    </location>
</feature>
<organism evidence="8 9">
    <name type="scientific">Micromonospora pisi</name>
    <dbReference type="NCBI Taxonomy" id="589240"/>
    <lineage>
        <taxon>Bacteria</taxon>
        <taxon>Bacillati</taxon>
        <taxon>Actinomycetota</taxon>
        <taxon>Actinomycetes</taxon>
        <taxon>Micromonosporales</taxon>
        <taxon>Micromonosporaceae</taxon>
        <taxon>Micromonospora</taxon>
    </lineage>
</organism>
<keyword evidence="4 6" id="KW-1133">Transmembrane helix</keyword>
<keyword evidence="9" id="KW-1185">Reference proteome</keyword>
<feature type="transmembrane region" description="Helical" evidence="6">
    <location>
        <begin position="210"/>
        <end position="236"/>
    </location>
</feature>
<keyword evidence="2" id="KW-0813">Transport</keyword>
<feature type="transmembrane region" description="Helical" evidence="6">
    <location>
        <begin position="366"/>
        <end position="385"/>
    </location>
</feature>
<dbReference type="GO" id="GO:0005886">
    <property type="term" value="C:plasma membrane"/>
    <property type="evidence" value="ECO:0007669"/>
    <property type="project" value="UniProtKB-SubCell"/>
</dbReference>